<protein>
    <recommendedName>
        <fullName evidence="3">DUF4129 domain-containing protein</fullName>
    </recommendedName>
</protein>
<evidence type="ECO:0000256" key="1">
    <source>
        <dbReference type="SAM" id="Phobius"/>
    </source>
</evidence>
<keyword evidence="1" id="KW-1133">Transmembrane helix</keyword>
<keyword evidence="1" id="KW-0812">Transmembrane</keyword>
<organism evidence="2">
    <name type="scientific">Gulosibacter sediminis</name>
    <dbReference type="NCBI Taxonomy" id="1729695"/>
    <lineage>
        <taxon>Bacteria</taxon>
        <taxon>Bacillati</taxon>
        <taxon>Actinomycetota</taxon>
        <taxon>Actinomycetes</taxon>
        <taxon>Micrococcales</taxon>
        <taxon>Microbacteriaceae</taxon>
        <taxon>Gulosibacter</taxon>
    </lineage>
</organism>
<sequence length="167" mass="18359">MPASNFASATTPPELPGEVLPLVGYSPFWLWLGIALVAVIALYYLLVWVFTRDRGEDTAPEPEAEVDVDAARIEAFWRVDDIERRARAGELDDRSAYEQLSATIREFVADATGVPADHMTLADLSRTQLHGTTRTVAQLYPGIFAPEAQRDVAAATRDARAVISGWN</sequence>
<name>A0ABY4MZR5_9MICO</name>
<proteinExistence type="predicted"/>
<gene>
    <name evidence="2" type="ORF">M3M28_05650</name>
</gene>
<dbReference type="EMBL" id="CP097160">
    <property type="protein sequence ID" value="UQN15932.1"/>
    <property type="molecule type" value="Genomic_DNA"/>
</dbReference>
<evidence type="ECO:0000313" key="2">
    <source>
        <dbReference type="EMBL" id="UQN15932.1"/>
    </source>
</evidence>
<feature type="transmembrane region" description="Helical" evidence="1">
    <location>
        <begin position="28"/>
        <end position="50"/>
    </location>
</feature>
<evidence type="ECO:0008006" key="3">
    <source>
        <dbReference type="Google" id="ProtNLM"/>
    </source>
</evidence>
<accession>A0ABY4MZR5</accession>
<reference evidence="2" key="1">
    <citation type="submission" date="2022-05" db="EMBL/GenBank/DDBJ databases">
        <title>Complete genome sequence of toluene-degrading Gulosibacter sediminis strain ACHW.36C.</title>
        <authorList>
            <person name="Wai A.C."/>
            <person name="Lai G.K."/>
            <person name="Griffin S.D."/>
            <person name="Leung F.C."/>
        </authorList>
    </citation>
    <scope>NUCLEOTIDE SEQUENCE [LARGE SCALE GENOMIC DNA]</scope>
    <source>
        <strain evidence="2">ACHW.36C</strain>
    </source>
</reference>
<keyword evidence="1" id="KW-0472">Membrane</keyword>